<dbReference type="FunFam" id="1.10.3730.20:FF:000001">
    <property type="entry name" value="Quaternary ammonium compound resistance transporter SugE"/>
    <property type="match status" value="1"/>
</dbReference>
<evidence type="ECO:0000313" key="11">
    <source>
        <dbReference type="EMBL" id="TGL04920.1"/>
    </source>
</evidence>
<evidence type="ECO:0000256" key="2">
    <source>
        <dbReference type="ARBA" id="ARBA00022448"/>
    </source>
</evidence>
<dbReference type="Proteomes" id="UP000297641">
    <property type="component" value="Unassembled WGS sequence"/>
</dbReference>
<dbReference type="InterPro" id="IPR037185">
    <property type="entry name" value="EmrE-like"/>
</dbReference>
<keyword evidence="3" id="KW-1003">Cell membrane</keyword>
<protein>
    <recommendedName>
        <fullName evidence="8">Guanidinium exporter</fullName>
    </recommendedName>
</protein>
<dbReference type="Pfam" id="PF00893">
    <property type="entry name" value="Multi_Drug_Res"/>
    <property type="match status" value="1"/>
</dbReference>
<feature type="transmembrane region" description="Helical" evidence="10">
    <location>
        <begin position="62"/>
        <end position="81"/>
    </location>
</feature>
<comment type="similarity">
    <text evidence="7">Belongs to the drug/metabolite transporter (DMT) superfamily. Small multidrug resistance (SMR) (TC 2.A.7.1) family. Gdx/SugE subfamily.</text>
</comment>
<evidence type="ECO:0000313" key="12">
    <source>
        <dbReference type="Proteomes" id="UP000297641"/>
    </source>
</evidence>
<keyword evidence="2" id="KW-0813">Transport</keyword>
<reference evidence="11 12" key="1">
    <citation type="journal article" date="2019" name="PLoS Negl. Trop. Dis.">
        <title>Revisiting the worldwide diversity of Leptospira species in the environment.</title>
        <authorList>
            <person name="Vincent A.T."/>
            <person name="Schiettekatte O."/>
            <person name="Bourhy P."/>
            <person name="Veyrier F.J."/>
            <person name="Picardeau M."/>
        </authorList>
    </citation>
    <scope>NUCLEOTIDE SEQUENCE [LARGE SCALE GENOMIC DNA]</scope>
    <source>
        <strain evidence="11 12">201800273</strain>
    </source>
</reference>
<evidence type="ECO:0000256" key="8">
    <source>
        <dbReference type="ARBA" id="ARBA00039168"/>
    </source>
</evidence>
<dbReference type="OrthoDB" id="21828at2"/>
<dbReference type="AlphaFoldDB" id="A0A7I0INA1"/>
<evidence type="ECO:0000256" key="9">
    <source>
        <dbReference type="RuleBase" id="RU003942"/>
    </source>
</evidence>
<evidence type="ECO:0000256" key="10">
    <source>
        <dbReference type="SAM" id="Phobius"/>
    </source>
</evidence>
<proteinExistence type="inferred from homology"/>
<feature type="transmembrane region" description="Helical" evidence="10">
    <location>
        <begin position="87"/>
        <end position="106"/>
    </location>
</feature>
<gene>
    <name evidence="11" type="ORF">EHQ43_11615</name>
</gene>
<sequence>MNWILLFIAGLFEVVFAFCLGKAKDSVGNQTYFWYLGFFISLFLSMGLLIKVTQSLPIGTSYAVWTGIGAVGTILVGIFFFEEPIDFWRVFFLCTLVLSIVGLKFVSH</sequence>
<dbReference type="GO" id="GO:0005886">
    <property type="term" value="C:plasma membrane"/>
    <property type="evidence" value="ECO:0007669"/>
    <property type="project" value="UniProtKB-SubCell"/>
</dbReference>
<evidence type="ECO:0000256" key="5">
    <source>
        <dbReference type="ARBA" id="ARBA00022989"/>
    </source>
</evidence>
<accession>A0A7I0INA1</accession>
<feature type="transmembrane region" description="Helical" evidence="10">
    <location>
        <begin position="33"/>
        <end position="50"/>
    </location>
</feature>
<comment type="subcellular location">
    <subcellularLocation>
        <location evidence="1 9">Cell membrane</location>
        <topology evidence="1 9">Multi-pass membrane protein</topology>
    </subcellularLocation>
</comment>
<dbReference type="InterPro" id="IPR045324">
    <property type="entry name" value="Small_multidrug_res"/>
</dbReference>
<dbReference type="EMBL" id="RQFT01000010">
    <property type="protein sequence ID" value="TGL04920.1"/>
    <property type="molecule type" value="Genomic_DNA"/>
</dbReference>
<organism evidence="11 12">
    <name type="scientific">Leptospira bouyouniensis</name>
    <dbReference type="NCBI Taxonomy" id="2484911"/>
    <lineage>
        <taxon>Bacteria</taxon>
        <taxon>Pseudomonadati</taxon>
        <taxon>Spirochaetota</taxon>
        <taxon>Spirochaetia</taxon>
        <taxon>Leptospirales</taxon>
        <taxon>Leptospiraceae</taxon>
        <taxon>Leptospira</taxon>
    </lineage>
</organism>
<dbReference type="GO" id="GO:0022857">
    <property type="term" value="F:transmembrane transporter activity"/>
    <property type="evidence" value="ECO:0007669"/>
    <property type="project" value="InterPro"/>
</dbReference>
<evidence type="ECO:0000256" key="4">
    <source>
        <dbReference type="ARBA" id="ARBA00022692"/>
    </source>
</evidence>
<evidence type="ECO:0000256" key="7">
    <source>
        <dbReference type="ARBA" id="ARBA00038151"/>
    </source>
</evidence>
<keyword evidence="4 9" id="KW-0812">Transmembrane</keyword>
<name>A0A7I0INA1_9LEPT</name>
<evidence type="ECO:0000256" key="3">
    <source>
        <dbReference type="ARBA" id="ARBA00022475"/>
    </source>
</evidence>
<comment type="caution">
    <text evidence="11">The sequence shown here is derived from an EMBL/GenBank/DDBJ whole genome shotgun (WGS) entry which is preliminary data.</text>
</comment>
<evidence type="ECO:0000256" key="1">
    <source>
        <dbReference type="ARBA" id="ARBA00004651"/>
    </source>
</evidence>
<dbReference type="PANTHER" id="PTHR30561:SF0">
    <property type="entry name" value="GUANIDINIUM EXPORTER"/>
    <property type="match status" value="1"/>
</dbReference>
<dbReference type="GO" id="GO:1990961">
    <property type="term" value="P:xenobiotic detoxification by transmembrane export across the plasma membrane"/>
    <property type="evidence" value="ECO:0007669"/>
    <property type="project" value="UniProtKB-ARBA"/>
</dbReference>
<dbReference type="Gene3D" id="1.10.3730.20">
    <property type="match status" value="1"/>
</dbReference>
<keyword evidence="6 10" id="KW-0472">Membrane</keyword>
<evidence type="ECO:0000256" key="6">
    <source>
        <dbReference type="ARBA" id="ARBA00023136"/>
    </source>
</evidence>
<dbReference type="InterPro" id="IPR000390">
    <property type="entry name" value="Small_drug/metabolite_transptr"/>
</dbReference>
<dbReference type="PANTHER" id="PTHR30561">
    <property type="entry name" value="SMR FAMILY PROTON-DEPENDENT DRUG EFFLUX TRANSPORTER SUGE"/>
    <property type="match status" value="1"/>
</dbReference>
<dbReference type="RefSeq" id="WP_135743069.1">
    <property type="nucleotide sequence ID" value="NZ_RQFT01000010.1"/>
</dbReference>
<dbReference type="SUPFAM" id="SSF103481">
    <property type="entry name" value="Multidrug resistance efflux transporter EmrE"/>
    <property type="match status" value="1"/>
</dbReference>
<keyword evidence="5 10" id="KW-1133">Transmembrane helix</keyword>